<evidence type="ECO:0000313" key="2">
    <source>
        <dbReference type="EMBL" id="GEP70082.1"/>
    </source>
</evidence>
<feature type="transmembrane region" description="Helical" evidence="1">
    <location>
        <begin position="100"/>
        <end position="127"/>
    </location>
</feature>
<evidence type="ECO:0000256" key="1">
    <source>
        <dbReference type="SAM" id="Phobius"/>
    </source>
</evidence>
<dbReference type="AlphaFoldDB" id="A0A512PG06"/>
<comment type="caution">
    <text evidence="2">The sequence shown here is derived from an EMBL/GenBank/DDBJ whole genome shotgun (WGS) entry which is preliminary data.</text>
</comment>
<name>A0A512PG06_9CELL</name>
<keyword evidence="1" id="KW-0472">Membrane</keyword>
<feature type="transmembrane region" description="Helical" evidence="1">
    <location>
        <begin position="59"/>
        <end position="79"/>
    </location>
</feature>
<evidence type="ECO:0008006" key="4">
    <source>
        <dbReference type="Google" id="ProtNLM"/>
    </source>
</evidence>
<proteinExistence type="predicted"/>
<feature type="transmembrane region" description="Helical" evidence="1">
    <location>
        <begin position="450"/>
        <end position="471"/>
    </location>
</feature>
<dbReference type="RefSeq" id="WP_179561772.1">
    <property type="nucleotide sequence ID" value="NZ_BAABBJ010000002.1"/>
</dbReference>
<feature type="transmembrane region" description="Helical" evidence="1">
    <location>
        <begin position="172"/>
        <end position="189"/>
    </location>
</feature>
<dbReference type="Proteomes" id="UP000321798">
    <property type="component" value="Unassembled WGS sequence"/>
</dbReference>
<dbReference type="EMBL" id="BKAL01000010">
    <property type="protein sequence ID" value="GEP70082.1"/>
    <property type="molecule type" value="Genomic_DNA"/>
</dbReference>
<feature type="transmembrane region" description="Helical" evidence="1">
    <location>
        <begin position="21"/>
        <end position="47"/>
    </location>
</feature>
<feature type="transmembrane region" description="Helical" evidence="1">
    <location>
        <begin position="367"/>
        <end position="391"/>
    </location>
</feature>
<feature type="transmembrane region" description="Helical" evidence="1">
    <location>
        <begin position="234"/>
        <end position="251"/>
    </location>
</feature>
<keyword evidence="3" id="KW-1185">Reference proteome</keyword>
<feature type="transmembrane region" description="Helical" evidence="1">
    <location>
        <begin position="133"/>
        <end position="151"/>
    </location>
</feature>
<feature type="transmembrane region" description="Helical" evidence="1">
    <location>
        <begin position="302"/>
        <end position="319"/>
    </location>
</feature>
<feature type="transmembrane region" description="Helical" evidence="1">
    <location>
        <begin position="326"/>
        <end position="347"/>
    </location>
</feature>
<keyword evidence="1" id="KW-0812">Transmembrane</keyword>
<feature type="transmembrane region" description="Helical" evidence="1">
    <location>
        <begin position="398"/>
        <end position="425"/>
    </location>
</feature>
<reference evidence="2 3" key="1">
    <citation type="submission" date="2019-07" db="EMBL/GenBank/DDBJ databases">
        <title>Whole genome shotgun sequence of Cellulomonas soli NBRC 109434.</title>
        <authorList>
            <person name="Hosoyama A."/>
            <person name="Uohara A."/>
            <person name="Ohji S."/>
            <person name="Ichikawa N."/>
        </authorList>
    </citation>
    <scope>NUCLEOTIDE SEQUENCE [LARGE SCALE GENOMIC DNA]</scope>
    <source>
        <strain evidence="2 3">NBRC 109434</strain>
    </source>
</reference>
<evidence type="ECO:0000313" key="3">
    <source>
        <dbReference type="Proteomes" id="UP000321798"/>
    </source>
</evidence>
<feature type="transmembrane region" description="Helical" evidence="1">
    <location>
        <begin position="478"/>
        <end position="500"/>
    </location>
</feature>
<keyword evidence="1" id="KW-1133">Transmembrane helix</keyword>
<sequence length="520" mass="53045">MVAHLVRLKLALLRNGLRRSPWQVVGLVIGAFYGLGALAVVVAASAALSVQDVGLQREVTVLLGGVLVLGWWVVPLVAFGVDATLDPLRFVTFAIPRRRLVAGLAVAALVGLPGLFTVLAVLALAGVWWRTPAALAAAVPCAVLTVALCVVGSRATTTLLARVVGRRRVRELAAVVAVLPLVLLGPLMSRLGEGVAATATGALERVADVVAWTPMGALWAVPADVAAGAPGAAVLRLLLGLVSLLVLAVAWDRALGYALVHPARDASATHKHGVGMFGRVPGTPFGAVVARCLTYWVRDPRYAASVATVPLVVLMLWLVGVEGQALLLAGPLVAFLMGWSISADVAFDGTAFWTHVAAPLPGRVDRAGRAVAALVVAGPVALVAAVASALLTGRPEALPAVLGATVGVLLTALGGSSVVSALVVYPVQEPGQNPFTTRQGTSLAAFTSQMVGWSAVALLSSPVIVLGVLAVARDMPALGWVALVLGPALGAALLVTGVQVGGRSLDRTAPGLLARLRSFA</sequence>
<organism evidence="2 3">
    <name type="scientific">Cellulomonas soli</name>
    <dbReference type="NCBI Taxonomy" id="931535"/>
    <lineage>
        <taxon>Bacteria</taxon>
        <taxon>Bacillati</taxon>
        <taxon>Actinomycetota</taxon>
        <taxon>Actinomycetes</taxon>
        <taxon>Micrococcales</taxon>
        <taxon>Cellulomonadaceae</taxon>
        <taxon>Cellulomonas</taxon>
    </lineage>
</organism>
<accession>A0A512PG06</accession>
<gene>
    <name evidence="2" type="ORF">CSO01_27970</name>
</gene>
<protein>
    <recommendedName>
        <fullName evidence="4">Transporter</fullName>
    </recommendedName>
</protein>